<name>A0A1B1AEN9_9PROT</name>
<proteinExistence type="inferred from homology"/>
<organism evidence="3 4">
    <name type="scientific">Candidatus Viadribacter manganicus</name>
    <dbReference type="NCBI Taxonomy" id="1759059"/>
    <lineage>
        <taxon>Bacteria</taxon>
        <taxon>Pseudomonadati</taxon>
        <taxon>Pseudomonadota</taxon>
        <taxon>Alphaproteobacteria</taxon>
        <taxon>Hyphomonadales</taxon>
        <taxon>Hyphomonadaceae</taxon>
        <taxon>Candidatus Viadribacter</taxon>
    </lineage>
</organism>
<dbReference type="KEGG" id="cbot:ATE48_03390"/>
<protein>
    <recommendedName>
        <fullName evidence="2">UPF0301 protein ATE48_03390</fullName>
    </recommendedName>
</protein>
<dbReference type="STRING" id="1759059.ATE48_03390"/>
<evidence type="ECO:0000313" key="3">
    <source>
        <dbReference type="EMBL" id="ANP45030.1"/>
    </source>
</evidence>
<reference evidence="3 4" key="1">
    <citation type="submission" date="2015-11" db="EMBL/GenBank/DDBJ databases">
        <title>Whole-Genome Sequence of Candidatus Oderbacter manganicum from the National Park Lower Oder Valley, Germany.</title>
        <authorList>
            <person name="Braun B."/>
            <person name="Liere K."/>
            <person name="Szewzyk U."/>
        </authorList>
    </citation>
    <scope>NUCLEOTIDE SEQUENCE [LARGE SCALE GENOMIC DNA]</scope>
    <source>
        <strain evidence="3 4">OTSz_A_272</strain>
    </source>
</reference>
<sequence>MSDTLTGKLLVAMPGIGDPRFDRTVIMMCAHDAEHAMGVVINKQKEDLTLDEVLGHLGLTVGEEAAERLVLDGGPVRPDRGYVLHSEDFEAGDATQSVAPGVRLTATRDVLEAVASDHAPASYVLALGCAGWDAGQLEDEIRHNAWLVVDFDKAIVFDATLDDKWARAIKTLGLDPSQLSQAAGNA</sequence>
<dbReference type="Gene3D" id="3.40.1740.10">
    <property type="entry name" value="VC0467-like"/>
    <property type="match status" value="1"/>
</dbReference>
<dbReference type="RefSeq" id="WP_066767800.1">
    <property type="nucleotide sequence ID" value="NZ_CP013244.1"/>
</dbReference>
<evidence type="ECO:0000313" key="4">
    <source>
        <dbReference type="Proteomes" id="UP000092498"/>
    </source>
</evidence>
<dbReference type="SUPFAM" id="SSF143456">
    <property type="entry name" value="VC0467-like"/>
    <property type="match status" value="1"/>
</dbReference>
<gene>
    <name evidence="3" type="ORF">ATE48_03390</name>
</gene>
<comment type="similarity">
    <text evidence="1 2">Belongs to the UPF0301 (AlgH) family.</text>
</comment>
<dbReference type="Proteomes" id="UP000092498">
    <property type="component" value="Chromosome"/>
</dbReference>
<dbReference type="InParanoid" id="A0A1B1AEN9"/>
<dbReference type="PANTHER" id="PTHR30327">
    <property type="entry name" value="UNCHARACTERIZED PROTEIN YQGE"/>
    <property type="match status" value="1"/>
</dbReference>
<evidence type="ECO:0000256" key="2">
    <source>
        <dbReference type="HAMAP-Rule" id="MF_00758"/>
    </source>
</evidence>
<dbReference type="InterPro" id="IPR003774">
    <property type="entry name" value="AlgH-like"/>
</dbReference>
<dbReference type="OrthoDB" id="9807486at2"/>
<dbReference type="HAMAP" id="MF_00758">
    <property type="entry name" value="UPF0301"/>
    <property type="match status" value="1"/>
</dbReference>
<dbReference type="GO" id="GO:0005829">
    <property type="term" value="C:cytosol"/>
    <property type="evidence" value="ECO:0007669"/>
    <property type="project" value="TreeGrafter"/>
</dbReference>
<keyword evidence="4" id="KW-1185">Reference proteome</keyword>
<dbReference type="FunCoup" id="A0A1B1AEN9">
    <property type="interactions" value="248"/>
</dbReference>
<evidence type="ECO:0000256" key="1">
    <source>
        <dbReference type="ARBA" id="ARBA00009600"/>
    </source>
</evidence>
<dbReference type="EMBL" id="CP013244">
    <property type="protein sequence ID" value="ANP45030.1"/>
    <property type="molecule type" value="Genomic_DNA"/>
</dbReference>
<dbReference type="AlphaFoldDB" id="A0A1B1AEN9"/>
<dbReference type="Pfam" id="PF02622">
    <property type="entry name" value="DUF179"/>
    <property type="match status" value="1"/>
</dbReference>
<dbReference type="PANTHER" id="PTHR30327:SF1">
    <property type="entry name" value="UPF0301 PROTEIN YQGE"/>
    <property type="match status" value="1"/>
</dbReference>
<accession>A0A1B1AEN9</accession>